<accession>A0AC61QIV3</accession>
<name>A0AC61QIV3_9BACT</name>
<keyword evidence="1" id="KW-0418">Kinase</keyword>
<sequence>MKTVLSMGNFDGLHIGHKKLLSRVRELAEERNLKSVVITYDNHPAQTLNNNSYPYILLPPEHKRTKILDLGIDEVQLLHFDEKLAKTSAEDFLREYLMAKYNPAIIVLGYDSHFGYQRRGNYQFLLEQSKNYGFEVEYVEPVLYNNRIVSSSLIREMLISGNLYVANRLLGYPYTLYGTVGRGRGIGRELGFPTVNLQLEDTCQLVPYNGVYFSIAQTGDLVFYGLTNIGISPTLKHKDKAEIETYLLDIKRYFNDYTFAVSLLHYLREERMFPDKDALIRAIEKDVALAKKLVDNKILCDF</sequence>
<protein>
    <submittedName>
        <fullName evidence="1">Bifunctional riboflavin kinase/FAD synthetase</fullName>
        <ecNumber evidence="1">2.7.1.26</ecNumber>
        <ecNumber evidence="1">2.7.7.2</ecNumber>
    </submittedName>
</protein>
<evidence type="ECO:0000313" key="1">
    <source>
        <dbReference type="EMBL" id="TDF72906.1"/>
    </source>
</evidence>
<keyword evidence="1" id="KW-0548">Nucleotidyltransferase</keyword>
<gene>
    <name evidence="1" type="ORF">E0946_04545</name>
</gene>
<organism evidence="1 2">
    <name type="scientific">Candidatus Syntrophosphaera thermopropionivorans</name>
    <dbReference type="NCBI Taxonomy" id="2593015"/>
    <lineage>
        <taxon>Bacteria</taxon>
        <taxon>Pseudomonadati</taxon>
        <taxon>Candidatus Cloacimonadota</taxon>
        <taxon>Candidatus Cloacimonadia</taxon>
        <taxon>Candidatus Cloacimonadales</taxon>
        <taxon>Candidatus Cloacimonadaceae</taxon>
        <taxon>Candidatus Syntrophosphaera</taxon>
    </lineage>
</organism>
<proteinExistence type="predicted"/>
<keyword evidence="2" id="KW-1185">Reference proteome</keyword>
<dbReference type="EC" id="2.7.1.26" evidence="1"/>
<reference evidence="1" key="1">
    <citation type="submission" date="2019-03" db="EMBL/GenBank/DDBJ databases">
        <title>Candidatus Syntrophosphaera thermopropionivorans: a novel player in syntrophic propionate oxidation during anaerobic digestion.</title>
        <authorList>
            <person name="Dyksma S."/>
        </authorList>
    </citation>
    <scope>NUCLEOTIDE SEQUENCE</scope>
    <source>
        <strain evidence="1">W5</strain>
    </source>
</reference>
<dbReference type="EMBL" id="SMOG01000012">
    <property type="protein sequence ID" value="TDF72906.1"/>
    <property type="molecule type" value="Genomic_DNA"/>
</dbReference>
<evidence type="ECO:0000313" key="2">
    <source>
        <dbReference type="Proteomes" id="UP000294588"/>
    </source>
</evidence>
<keyword evidence="1" id="KW-0808">Transferase</keyword>
<dbReference type="EC" id="2.7.7.2" evidence="1"/>
<comment type="caution">
    <text evidence="1">The sequence shown here is derived from an EMBL/GenBank/DDBJ whole genome shotgun (WGS) entry which is preliminary data.</text>
</comment>
<dbReference type="Proteomes" id="UP000294588">
    <property type="component" value="Unassembled WGS sequence"/>
</dbReference>